<reference key="1">
    <citation type="submission" date="2017-08" db="EMBL/GenBank/DDBJ databases">
        <title>A dynamic microbial community with high functional redundancy inhabits the cold, oxic subseafloor aquifer.</title>
        <authorList>
            <person name="Tully B.J."/>
            <person name="Wheat C.G."/>
            <person name="Glazer B.T."/>
            <person name="Huber J.A."/>
        </authorList>
    </citation>
    <scope>NUCLEOTIDE SEQUENCE [LARGE SCALE GENOMIC DNA]</scope>
</reference>
<reference evidence="1" key="2">
    <citation type="journal article" date="2018" name="ISME J.">
        <title>A dynamic microbial community with high functional redundancy inhabits the cold, oxic subseafloor aquifer.</title>
        <authorList>
            <person name="Tully B.J."/>
            <person name="Wheat C.G."/>
            <person name="Glazer B.T."/>
            <person name="Huber J.A."/>
        </authorList>
    </citation>
    <scope>NUCLEOTIDE SEQUENCE</scope>
    <source>
        <strain evidence="1">NORP83</strain>
    </source>
</reference>
<accession>A0A2A4Z211</accession>
<sequence>MWGFKVNNFKNYIVEPKLIDGETPIKNAPVIGLSNGEQCIPQHYLKYAHSRKTVESIICDIDYSDQFPIFVCEDATGIYLQVGIIGYDNYGSADRRAQPKIVYGRKWRVEPQLPTSEIIQTAFLAVKCAREHEVRELLRFHHDGGSTTPFNTHHDLPLICQNADLVSHNSHADDEFDLSHIRYDHAKLALTEIEEIGSDKWLIEVRVQPSGKTSLPEIYTRTLHLLIDRLDMNEVYYALMAELLNLSNRHVDENFKYKNAARFSRNNSILSVANLSSTIRRKPQNVAHDFDEDFTELNYETDKTRVPTLYAGKLGQKINANLAEFDFLTGILPLTENTA</sequence>
<dbReference type="AlphaFoldDB" id="A0A2A4Z211"/>
<protein>
    <submittedName>
        <fullName evidence="1">Uncharacterized protein</fullName>
    </submittedName>
</protein>
<name>A0A2A4Z211_9PROT</name>
<organism evidence="1">
    <name type="scientific">OCS116 cluster bacterium</name>
    <dbReference type="NCBI Taxonomy" id="2030921"/>
    <lineage>
        <taxon>Bacteria</taxon>
        <taxon>Pseudomonadati</taxon>
        <taxon>Pseudomonadota</taxon>
        <taxon>Alphaproteobacteria</taxon>
        <taxon>OCS116 cluster</taxon>
    </lineage>
</organism>
<proteinExistence type="predicted"/>
<comment type="caution">
    <text evidence="1">The sequence shown here is derived from an EMBL/GenBank/DDBJ whole genome shotgun (WGS) entry which is preliminary data.</text>
</comment>
<dbReference type="EMBL" id="NVUS01000009">
    <property type="protein sequence ID" value="PCJ01012.1"/>
    <property type="molecule type" value="Genomic_DNA"/>
</dbReference>
<evidence type="ECO:0000313" key="1">
    <source>
        <dbReference type="EMBL" id="PCJ01012.1"/>
    </source>
</evidence>
<gene>
    <name evidence="1" type="ORF">COB13_08595</name>
</gene>